<dbReference type="InterPro" id="IPR000727">
    <property type="entry name" value="T_SNARE_dom"/>
</dbReference>
<feature type="domain" description="T-SNARE coiled-coil homology" evidence="8">
    <location>
        <begin position="451"/>
        <end position="513"/>
    </location>
</feature>
<gene>
    <name evidence="10" type="ORF">Q3O59_15395</name>
</gene>
<keyword evidence="2" id="KW-0997">Cell inner membrane</keyword>
<evidence type="ECO:0000256" key="3">
    <source>
        <dbReference type="ARBA" id="ARBA00023224"/>
    </source>
</evidence>
<reference evidence="10 11" key="1">
    <citation type="submission" date="2023-08" db="EMBL/GenBank/DDBJ databases">
        <authorList>
            <person name="Joshi A."/>
            <person name="Thite S."/>
        </authorList>
    </citation>
    <scope>NUCLEOTIDE SEQUENCE [LARGE SCALE GENOMIC DNA]</scope>
    <source>
        <strain evidence="10 11">1E1</strain>
    </source>
</reference>
<evidence type="ECO:0000256" key="6">
    <source>
        <dbReference type="SAM" id="Phobius"/>
    </source>
</evidence>
<evidence type="ECO:0000259" key="9">
    <source>
        <dbReference type="PROSITE" id="PS50885"/>
    </source>
</evidence>
<dbReference type="Gene3D" id="1.20.120.30">
    <property type="entry name" value="Aspartate receptor, ligand-binding domain"/>
    <property type="match status" value="1"/>
</dbReference>
<evidence type="ECO:0000259" key="8">
    <source>
        <dbReference type="PROSITE" id="PS50192"/>
    </source>
</evidence>
<dbReference type="InterPro" id="IPR004090">
    <property type="entry name" value="Chemotax_Me-accpt_rcpt"/>
</dbReference>
<dbReference type="InterPro" id="IPR003660">
    <property type="entry name" value="HAMP_dom"/>
</dbReference>
<feature type="transmembrane region" description="Helical" evidence="6">
    <location>
        <begin position="184"/>
        <end position="204"/>
    </location>
</feature>
<protein>
    <submittedName>
        <fullName evidence="10">Methyl-accepting chemotaxis protein</fullName>
    </submittedName>
</protein>
<evidence type="ECO:0000256" key="1">
    <source>
        <dbReference type="ARBA" id="ARBA00004429"/>
    </source>
</evidence>
<keyword evidence="6" id="KW-0812">Transmembrane</keyword>
<comment type="caution">
    <text evidence="10">The sequence shown here is derived from an EMBL/GenBank/DDBJ whole genome shotgun (WGS) entry which is preliminary data.</text>
</comment>
<sequence length="536" mass="57945">MATKAFSVGKKLTLSFGLLAVLMVVVAVVVQLAQNTMNAARSAAAEKRELSILQMQREIDHLNWANELASSMLLQQPFRGQLEPTQCNFGRWYDAFRASEAYTTASPELKRALDAMDRPHRELHASAKAIVAASPQEQIRIYQQQTLQHLSDMRGYLNEVAQLFQAERDAIIAKAERSDRRSMGLVWTAMALTIVIAIALIFLLRRLISEPMKTLKNRAQQIAGGDLTGAPLQVASTDEVGMAALAFNEMQQQLHDLMAGLIGNANKVAEHAAHVAVITSETDQDLQRQAAEIDQLATAMNEMAATIAEVAKHAQNTSTATHDSEQHAEQGQTIVRRVIDAISDIAAEVEQASGTITTVQQESTNIGGILDTIQAIAEQTNLLALNAAIEAARAGEQGRGFAVVADEVRTLAARTQQSTTEIKTLIDRLQQSSGAAVATMQTGVEKAKGGVALADQAGSALTDIMSSVSSITDMTLQIASATEQQSTVVQEMDQNLLKVNSLTVETKARSQQADATSTELERMAQDLLAYGKRFKI</sequence>
<dbReference type="PRINTS" id="PR00260">
    <property type="entry name" value="CHEMTRNSDUCR"/>
</dbReference>
<feature type="transmembrane region" description="Helical" evidence="6">
    <location>
        <begin position="12"/>
        <end position="33"/>
    </location>
</feature>
<keyword evidence="3 5" id="KW-0807">Transducer</keyword>
<dbReference type="EMBL" id="JAUZVY010000007">
    <property type="protein sequence ID" value="MDP4530415.1"/>
    <property type="molecule type" value="Genomic_DNA"/>
</dbReference>
<dbReference type="Proteomes" id="UP001236258">
    <property type="component" value="Unassembled WGS sequence"/>
</dbReference>
<dbReference type="SMART" id="SM00283">
    <property type="entry name" value="MA"/>
    <property type="match status" value="1"/>
</dbReference>
<dbReference type="Pfam" id="PF00015">
    <property type="entry name" value="MCPsignal"/>
    <property type="match status" value="1"/>
</dbReference>
<dbReference type="CDD" id="cd06225">
    <property type="entry name" value="HAMP"/>
    <property type="match status" value="1"/>
</dbReference>
<keyword evidence="11" id="KW-1185">Reference proteome</keyword>
<dbReference type="InterPro" id="IPR004089">
    <property type="entry name" value="MCPsignal_dom"/>
</dbReference>
<dbReference type="PANTHER" id="PTHR32089">
    <property type="entry name" value="METHYL-ACCEPTING CHEMOTAXIS PROTEIN MCPB"/>
    <property type="match status" value="1"/>
</dbReference>
<dbReference type="PANTHER" id="PTHR32089:SF112">
    <property type="entry name" value="LYSOZYME-LIKE PROTEIN-RELATED"/>
    <property type="match status" value="1"/>
</dbReference>
<accession>A0ABT9GTW3</accession>
<comment type="similarity">
    <text evidence="4">Belongs to the methyl-accepting chemotaxis (MCP) protein family.</text>
</comment>
<comment type="subcellular location">
    <subcellularLocation>
        <location evidence="1">Cell inner membrane</location>
        <topology evidence="1">Multi-pass membrane protein</topology>
    </subcellularLocation>
</comment>
<dbReference type="PROSITE" id="PS50111">
    <property type="entry name" value="CHEMOTAXIS_TRANSDUC_2"/>
    <property type="match status" value="1"/>
</dbReference>
<keyword evidence="6" id="KW-1133">Transmembrane helix</keyword>
<evidence type="ECO:0000256" key="5">
    <source>
        <dbReference type="PROSITE-ProRule" id="PRU00284"/>
    </source>
</evidence>
<evidence type="ECO:0000313" key="10">
    <source>
        <dbReference type="EMBL" id="MDP4530415.1"/>
    </source>
</evidence>
<name>A0ABT9GTW3_9GAMM</name>
<proteinExistence type="inferred from homology"/>
<dbReference type="Gene3D" id="1.10.287.950">
    <property type="entry name" value="Methyl-accepting chemotaxis protein"/>
    <property type="match status" value="1"/>
</dbReference>
<keyword evidence="2" id="KW-1003">Cell membrane</keyword>
<feature type="domain" description="HAMP" evidence="9">
    <location>
        <begin position="206"/>
        <end position="259"/>
    </location>
</feature>
<evidence type="ECO:0000256" key="4">
    <source>
        <dbReference type="ARBA" id="ARBA00029447"/>
    </source>
</evidence>
<dbReference type="PROSITE" id="PS50885">
    <property type="entry name" value="HAMP"/>
    <property type="match status" value="1"/>
</dbReference>
<evidence type="ECO:0000313" key="11">
    <source>
        <dbReference type="Proteomes" id="UP001236258"/>
    </source>
</evidence>
<dbReference type="Gene3D" id="6.10.340.10">
    <property type="match status" value="1"/>
</dbReference>
<dbReference type="InterPro" id="IPR025991">
    <property type="entry name" value="Chemoreceptor_zinc-bind_dom"/>
</dbReference>
<dbReference type="Pfam" id="PF00672">
    <property type="entry name" value="HAMP"/>
    <property type="match status" value="1"/>
</dbReference>
<keyword evidence="6" id="KW-0472">Membrane</keyword>
<evidence type="ECO:0000256" key="2">
    <source>
        <dbReference type="ARBA" id="ARBA00022519"/>
    </source>
</evidence>
<dbReference type="SUPFAM" id="SSF58104">
    <property type="entry name" value="Methyl-accepting chemotaxis protein (MCP) signaling domain"/>
    <property type="match status" value="1"/>
</dbReference>
<dbReference type="PROSITE" id="PS50192">
    <property type="entry name" value="T_SNARE"/>
    <property type="match status" value="1"/>
</dbReference>
<dbReference type="SMART" id="SM00304">
    <property type="entry name" value="HAMP"/>
    <property type="match status" value="2"/>
</dbReference>
<dbReference type="CDD" id="cd11386">
    <property type="entry name" value="MCP_signal"/>
    <property type="match status" value="1"/>
</dbReference>
<evidence type="ECO:0000259" key="7">
    <source>
        <dbReference type="PROSITE" id="PS50111"/>
    </source>
</evidence>
<feature type="domain" description="Methyl-accepting transducer" evidence="7">
    <location>
        <begin position="264"/>
        <end position="500"/>
    </location>
</feature>
<dbReference type="Pfam" id="PF13682">
    <property type="entry name" value="CZB"/>
    <property type="match status" value="1"/>
</dbReference>
<dbReference type="RefSeq" id="WP_305946425.1">
    <property type="nucleotide sequence ID" value="NZ_JAUZVY010000007.1"/>
</dbReference>
<organism evidence="10 11">
    <name type="scientific">Alkalimonas delamerensis</name>
    <dbReference type="NCBI Taxonomy" id="265981"/>
    <lineage>
        <taxon>Bacteria</taxon>
        <taxon>Pseudomonadati</taxon>
        <taxon>Pseudomonadota</taxon>
        <taxon>Gammaproteobacteria</taxon>
        <taxon>Alkalimonas</taxon>
    </lineage>
</organism>